<evidence type="ECO:0000313" key="2">
    <source>
        <dbReference type="EMBL" id="KAF7719444.1"/>
    </source>
</evidence>
<dbReference type="Proteomes" id="UP000631181">
    <property type="component" value="Unassembled WGS sequence"/>
</dbReference>
<feature type="region of interest" description="Disordered" evidence="1">
    <location>
        <begin position="205"/>
        <end position="268"/>
    </location>
</feature>
<dbReference type="EMBL" id="WIWV01000005">
    <property type="protein sequence ID" value="KAF7719444.1"/>
    <property type="molecule type" value="Genomic_DNA"/>
</dbReference>
<keyword evidence="3" id="KW-1185">Reference proteome</keyword>
<feature type="region of interest" description="Disordered" evidence="1">
    <location>
        <begin position="90"/>
        <end position="136"/>
    </location>
</feature>
<evidence type="ECO:0000313" key="3">
    <source>
        <dbReference type="Proteomes" id="UP000631181"/>
    </source>
</evidence>
<evidence type="ECO:0000256" key="1">
    <source>
        <dbReference type="SAM" id="MobiDB-lite"/>
    </source>
</evidence>
<organism evidence="2 3">
    <name type="scientific">Penicillium ucsense</name>
    <dbReference type="NCBI Taxonomy" id="2839758"/>
    <lineage>
        <taxon>Eukaryota</taxon>
        <taxon>Fungi</taxon>
        <taxon>Dikarya</taxon>
        <taxon>Ascomycota</taxon>
        <taxon>Pezizomycotina</taxon>
        <taxon>Eurotiomycetes</taxon>
        <taxon>Eurotiomycetidae</taxon>
        <taxon>Eurotiales</taxon>
        <taxon>Aspergillaceae</taxon>
        <taxon>Penicillium</taxon>
    </lineage>
</organism>
<dbReference type="OrthoDB" id="5407653at2759"/>
<gene>
    <name evidence="2" type="ORF">PECM_006292</name>
</gene>
<comment type="caution">
    <text evidence="2">The sequence shown here is derived from an EMBL/GenBank/DDBJ whole genome shotgun (WGS) entry which is preliminary data.</text>
</comment>
<sequence>MFGWGPGLALPSASSEPEKERNPPPNPTPLDFPAYNLPDVVPNEADSALPHLYGMLAGIKRPQDITLDRFKPLNVQVETNVEVHRMFPTDQTSSLHPLPWELGSESQNTSSNKESEDEEEATHPTMSNGSPYPPKERYETLRRELALDNEDTFREVARLPPREGRSRVRVTQTRKFWTGLEHVAQYWDTSLDNYFERPVTPPSAAGGYEFMDPLDDLADLGEPGPTEPAMDVDQDADGDHTSSDPEQASHPSVKKYTGRRVGAGSEMPDEMRDETIRGFVEMIAWPFGCQVTAPTLPPRLNIQNLLFPVRQSFYAARSPRDRTVARSGILEGPVLIGQCRSETAFRAPGEAPGSGRGELCDLFREVGGMLLAAQERAREGELEQRPGEGKWWTTIPRFGGAPNGGILDDLVRSAHGLPLSDSILEEHATKPSSPMEELEGSRKRHKFEHPFMTSLARRPSAMRKMSSSEKWKILQPGPSLWDRRMRYMRIGKARESLYDDIYMISAINHHISILHLRVHQRYLDILTNGTSSIPADSDPDQPWHVLKLQRTRWYDLLNGPDRVEALQSVWTLFHYQLRPT</sequence>
<dbReference type="AlphaFoldDB" id="A0A8J8WAG5"/>
<proteinExistence type="predicted"/>
<protein>
    <submittedName>
        <fullName evidence="2">Uncharacterized protein</fullName>
    </submittedName>
</protein>
<name>A0A8J8WAG5_9EURO</name>
<reference evidence="2" key="1">
    <citation type="journal article" date="2020" name="Front. Microbiol.">
        <title>Gene regulatory networks of Penicillium echinulatum 2HH and Penicillium oxalicum 114-2 inferred by a computational biology approach.</title>
        <authorList>
            <person name="Lenz A.R."/>
            <person name="Galan-Vasquez E."/>
            <person name="Balbinot E."/>
            <person name="De Abreu F.P."/>
            <person name="De Oliveira N.S."/>
            <person name="Da Rosa L.O."/>
            <person name="De Avila E Silva S."/>
            <person name="Camassola M."/>
            <person name="Dillon A.J.P."/>
            <person name="Perez-Rueda E."/>
        </authorList>
    </citation>
    <scope>NUCLEOTIDE SEQUENCE</scope>
    <source>
        <strain evidence="2">S1M29</strain>
    </source>
</reference>
<accession>A0A8J8WAG5</accession>
<feature type="region of interest" description="Disordered" evidence="1">
    <location>
        <begin position="1"/>
        <end position="38"/>
    </location>
</feature>